<dbReference type="GO" id="GO:0005829">
    <property type="term" value="C:cytosol"/>
    <property type="evidence" value="ECO:0007669"/>
    <property type="project" value="TreeGrafter"/>
</dbReference>
<name>A0A9Q0IUL0_9TELE</name>
<accession>A0A9Q0IUL0</accession>
<dbReference type="AlphaFoldDB" id="A0A9Q0IUL0"/>
<sequence length="192" mass="20717">MVDAKGRNMKCLTFLLMLPESVKSRSSKSSGSSKAASPSGSSKLPPVCYEIIALKGKKKKKMAADIFPAKKSPSGSDGSGGGGGSSSGGSSGSSGSDSTISTTITTTTTMVHPYQQQNLNNNNTVQNCNWQGLYSTIRERNSVMFNNELMADVHFLVGQPGGTERLPGHRVRLSSSQSWHDRHRRRRRLRCH</sequence>
<proteinExistence type="predicted"/>
<feature type="region of interest" description="Disordered" evidence="1">
    <location>
        <begin position="68"/>
        <end position="101"/>
    </location>
</feature>
<dbReference type="OrthoDB" id="8953630at2759"/>
<gene>
    <name evidence="2" type="ORF">NHX12_022710</name>
</gene>
<reference evidence="2" key="1">
    <citation type="submission" date="2022-07" db="EMBL/GenBank/DDBJ databases">
        <title>Chromosome-level genome of Muraenolepis orangiensis.</title>
        <authorList>
            <person name="Kim J."/>
        </authorList>
    </citation>
    <scope>NUCLEOTIDE SEQUENCE</scope>
    <source>
        <strain evidence="2">KU_S4_2022</strain>
        <tissue evidence="2">Muscle</tissue>
    </source>
</reference>
<dbReference type="Proteomes" id="UP001148018">
    <property type="component" value="Unassembled WGS sequence"/>
</dbReference>
<dbReference type="EMBL" id="JANIIK010000038">
    <property type="protein sequence ID" value="KAJ3610618.1"/>
    <property type="molecule type" value="Genomic_DNA"/>
</dbReference>
<evidence type="ECO:0000313" key="2">
    <source>
        <dbReference type="EMBL" id="KAJ3610618.1"/>
    </source>
</evidence>
<feature type="compositionally biased region" description="Low complexity" evidence="1">
    <location>
        <begin position="27"/>
        <end position="43"/>
    </location>
</feature>
<comment type="caution">
    <text evidence="2">The sequence shown here is derived from an EMBL/GenBank/DDBJ whole genome shotgun (WGS) entry which is preliminary data.</text>
</comment>
<feature type="compositionally biased region" description="Gly residues" evidence="1">
    <location>
        <begin position="77"/>
        <end position="92"/>
    </location>
</feature>
<dbReference type="GO" id="GO:0048813">
    <property type="term" value="P:dendrite morphogenesis"/>
    <property type="evidence" value="ECO:0007669"/>
    <property type="project" value="TreeGrafter"/>
</dbReference>
<protein>
    <submittedName>
        <fullName evidence="2">Uncharacterized protein</fullName>
    </submittedName>
</protein>
<evidence type="ECO:0000313" key="3">
    <source>
        <dbReference type="Proteomes" id="UP001148018"/>
    </source>
</evidence>
<keyword evidence="3" id="KW-1185">Reference proteome</keyword>
<evidence type="ECO:0000256" key="1">
    <source>
        <dbReference type="SAM" id="MobiDB-lite"/>
    </source>
</evidence>
<organism evidence="2 3">
    <name type="scientific">Muraenolepis orangiensis</name>
    <name type="common">Patagonian moray cod</name>
    <dbReference type="NCBI Taxonomy" id="630683"/>
    <lineage>
        <taxon>Eukaryota</taxon>
        <taxon>Metazoa</taxon>
        <taxon>Chordata</taxon>
        <taxon>Craniata</taxon>
        <taxon>Vertebrata</taxon>
        <taxon>Euteleostomi</taxon>
        <taxon>Actinopterygii</taxon>
        <taxon>Neopterygii</taxon>
        <taxon>Teleostei</taxon>
        <taxon>Neoteleostei</taxon>
        <taxon>Acanthomorphata</taxon>
        <taxon>Zeiogadaria</taxon>
        <taxon>Gadariae</taxon>
        <taxon>Gadiformes</taxon>
        <taxon>Muraenolepidoidei</taxon>
        <taxon>Muraenolepididae</taxon>
        <taxon>Muraenolepis</taxon>
    </lineage>
</organism>
<feature type="region of interest" description="Disordered" evidence="1">
    <location>
        <begin position="21"/>
        <end position="45"/>
    </location>
</feature>
<dbReference type="GO" id="GO:0021987">
    <property type="term" value="P:cerebral cortex development"/>
    <property type="evidence" value="ECO:0007669"/>
    <property type="project" value="TreeGrafter"/>
</dbReference>
<dbReference type="PANTHER" id="PTHR45774">
    <property type="entry name" value="BTB/POZ DOMAIN-CONTAINING"/>
    <property type="match status" value="1"/>
</dbReference>
<dbReference type="PANTHER" id="PTHR45774:SF2">
    <property type="entry name" value="BTB_POZ DOMAIN-CONTAINING PROTEIN 3"/>
    <property type="match status" value="1"/>
</dbReference>